<name>A0A2N9I3C7_FAGSY</name>
<dbReference type="AlphaFoldDB" id="A0A2N9I3C7"/>
<gene>
    <name evidence="2" type="ORF">FSB_LOCUS46401</name>
</gene>
<feature type="compositionally biased region" description="Polar residues" evidence="1">
    <location>
        <begin position="77"/>
        <end position="99"/>
    </location>
</feature>
<feature type="region of interest" description="Disordered" evidence="1">
    <location>
        <begin position="73"/>
        <end position="99"/>
    </location>
</feature>
<proteinExistence type="predicted"/>
<evidence type="ECO:0000313" key="2">
    <source>
        <dbReference type="EMBL" id="SPD18519.1"/>
    </source>
</evidence>
<organism evidence="2">
    <name type="scientific">Fagus sylvatica</name>
    <name type="common">Beechnut</name>
    <dbReference type="NCBI Taxonomy" id="28930"/>
    <lineage>
        <taxon>Eukaryota</taxon>
        <taxon>Viridiplantae</taxon>
        <taxon>Streptophyta</taxon>
        <taxon>Embryophyta</taxon>
        <taxon>Tracheophyta</taxon>
        <taxon>Spermatophyta</taxon>
        <taxon>Magnoliopsida</taxon>
        <taxon>eudicotyledons</taxon>
        <taxon>Gunneridae</taxon>
        <taxon>Pentapetalae</taxon>
        <taxon>rosids</taxon>
        <taxon>fabids</taxon>
        <taxon>Fagales</taxon>
        <taxon>Fagaceae</taxon>
        <taxon>Fagus</taxon>
    </lineage>
</organism>
<evidence type="ECO:0000256" key="1">
    <source>
        <dbReference type="SAM" id="MobiDB-lite"/>
    </source>
</evidence>
<reference evidence="2" key="1">
    <citation type="submission" date="2018-02" db="EMBL/GenBank/DDBJ databases">
        <authorList>
            <person name="Cohen D.B."/>
            <person name="Kent A.D."/>
        </authorList>
    </citation>
    <scope>NUCLEOTIDE SEQUENCE</scope>
</reference>
<sequence length="302" mass="33958">MTLRHRKTLRQPLFVGSYLTGPCPTSREICDTPKKTSQALQGHGDHRKPTLGATSTVRGKIDEKRRHVQLQHATVGFQRSSPVEPESQSENDSPSRKSTLAATVRGVISHRPMLDFSRVCDTSKKTSQAFQGHEDHQKLTLGATSTSLLCSLQVDPQARNFKKENTFSYNVDLSDFKDLPSRAGPCSTFREICDTPKKTSQAFQGHEDHRKPRLRATSTSILSSLQVDPQVRNFKKEDTFSYNVELSDFQDLPWSGRNLSRKMTLRHGKTLRQPLFARSYLIGQSSTSCKICDTSKKTSQAF</sequence>
<accession>A0A2N9I3C7</accession>
<dbReference type="EMBL" id="OIVN01004646">
    <property type="protein sequence ID" value="SPD18519.1"/>
    <property type="molecule type" value="Genomic_DNA"/>
</dbReference>
<protein>
    <submittedName>
        <fullName evidence="2">Uncharacterized protein</fullName>
    </submittedName>
</protein>
<feature type="region of interest" description="Disordered" evidence="1">
    <location>
        <begin position="33"/>
        <end position="60"/>
    </location>
</feature>